<evidence type="ECO:0000256" key="5">
    <source>
        <dbReference type="ARBA" id="ARBA00022989"/>
    </source>
</evidence>
<comment type="subcellular location">
    <subcellularLocation>
        <location evidence="1">Membrane</location>
        <topology evidence="1">Multi-pass membrane protein</topology>
    </subcellularLocation>
</comment>
<dbReference type="GO" id="GO:0033119">
    <property type="term" value="P:negative regulation of RNA splicing"/>
    <property type="evidence" value="ECO:0007669"/>
    <property type="project" value="TreeGrafter"/>
</dbReference>
<dbReference type="InterPro" id="IPR006213">
    <property type="entry name" value="Bax_inhbtr1_CS"/>
</dbReference>
<protein>
    <recommendedName>
        <fullName evidence="7">Transmembrane BAX inhibitor motif-containing protein 6</fullName>
    </recommendedName>
</protein>
<keyword evidence="9" id="KW-1185">Reference proteome</keyword>
<feature type="transmembrane region" description="Helical" evidence="8">
    <location>
        <begin position="87"/>
        <end position="109"/>
    </location>
</feature>
<feature type="transmembrane region" description="Helical" evidence="8">
    <location>
        <begin position="174"/>
        <end position="195"/>
    </location>
</feature>
<dbReference type="GO" id="GO:0006915">
    <property type="term" value="P:apoptotic process"/>
    <property type="evidence" value="ECO:0007669"/>
    <property type="project" value="UniProtKB-KW"/>
</dbReference>
<dbReference type="KEGG" id="pmrn:116954804"/>
<keyword evidence="6 8" id="KW-0472">Membrane</keyword>
<dbReference type="CTD" id="7009"/>
<evidence type="ECO:0000256" key="6">
    <source>
        <dbReference type="ARBA" id="ARBA00023136"/>
    </source>
</evidence>
<dbReference type="Proteomes" id="UP001318040">
    <property type="component" value="Chromosome 56"/>
</dbReference>
<dbReference type="GO" id="GO:0034620">
    <property type="term" value="P:cellular response to unfolded protein"/>
    <property type="evidence" value="ECO:0007669"/>
    <property type="project" value="TreeGrafter"/>
</dbReference>
<dbReference type="InterPro" id="IPR006214">
    <property type="entry name" value="Bax_inhibitor_1-related"/>
</dbReference>
<proteinExistence type="inferred from homology"/>
<dbReference type="CDD" id="cd10430">
    <property type="entry name" value="BI-1"/>
    <property type="match status" value="1"/>
</dbReference>
<feature type="transmembrane region" description="Helical" evidence="8">
    <location>
        <begin position="115"/>
        <end position="135"/>
    </location>
</feature>
<gene>
    <name evidence="10" type="primary">TMBIM6</name>
</gene>
<dbReference type="PANTHER" id="PTHR23291:SF32">
    <property type="entry name" value="BAX INHIBITOR 1"/>
    <property type="match status" value="1"/>
</dbReference>
<dbReference type="PROSITE" id="PS01243">
    <property type="entry name" value="BI1"/>
    <property type="match status" value="1"/>
</dbReference>
<evidence type="ECO:0000256" key="8">
    <source>
        <dbReference type="RuleBase" id="RU004379"/>
    </source>
</evidence>
<comment type="similarity">
    <text evidence="2 8">Belongs to the BI1 family.</text>
</comment>
<dbReference type="GeneID" id="116954804"/>
<dbReference type="Pfam" id="PF01027">
    <property type="entry name" value="Bax1-I"/>
    <property type="match status" value="1"/>
</dbReference>
<sequence>METLLGDRRFNARTIFDFSCLEPDTRQHLKNVYATLAICMLVAAAGAYVHLYTAFLQGNFLMTLVSMGLLMWLMFTPRNGQNDAKRLGILCGFAFTVGLGLGPLLDFVIAINPSIIATAFMGTSLIFGCFTLSALYARRRSYLYLGGTLMSGLSFLLMMSLFNMFYGSALLFKAQMYLGLVVMCGFVLFDTQLIVEKCRAGDKDFIWHSVDLFLDFIHIFRKLMIILTMNEKDKRKEKK</sequence>
<evidence type="ECO:0000313" key="10">
    <source>
        <dbReference type="RefSeq" id="XP_032831517.1"/>
    </source>
</evidence>
<evidence type="ECO:0000256" key="7">
    <source>
        <dbReference type="ARBA" id="ARBA00033086"/>
    </source>
</evidence>
<evidence type="ECO:0000256" key="3">
    <source>
        <dbReference type="ARBA" id="ARBA00022692"/>
    </source>
</evidence>
<keyword evidence="3 8" id="KW-0812">Transmembrane</keyword>
<organism evidence="9 10">
    <name type="scientific">Petromyzon marinus</name>
    <name type="common">Sea lamprey</name>
    <dbReference type="NCBI Taxonomy" id="7757"/>
    <lineage>
        <taxon>Eukaryota</taxon>
        <taxon>Metazoa</taxon>
        <taxon>Chordata</taxon>
        <taxon>Craniata</taxon>
        <taxon>Vertebrata</taxon>
        <taxon>Cyclostomata</taxon>
        <taxon>Hyperoartia</taxon>
        <taxon>Petromyzontiformes</taxon>
        <taxon>Petromyzontidae</taxon>
        <taxon>Petromyzon</taxon>
    </lineage>
</organism>
<dbReference type="GO" id="GO:2001234">
    <property type="term" value="P:negative regulation of apoptotic signaling pathway"/>
    <property type="evidence" value="ECO:0007669"/>
    <property type="project" value="TreeGrafter"/>
</dbReference>
<dbReference type="PANTHER" id="PTHR23291">
    <property type="entry name" value="BAX INHIBITOR-RELATED"/>
    <property type="match status" value="1"/>
</dbReference>
<keyword evidence="4" id="KW-0053">Apoptosis</keyword>
<dbReference type="GO" id="GO:0019899">
    <property type="term" value="F:enzyme binding"/>
    <property type="evidence" value="ECO:0007669"/>
    <property type="project" value="TreeGrafter"/>
</dbReference>
<feature type="transmembrane region" description="Helical" evidence="8">
    <location>
        <begin position="55"/>
        <end position="75"/>
    </location>
</feature>
<evidence type="ECO:0000256" key="2">
    <source>
        <dbReference type="ARBA" id="ARBA00010350"/>
    </source>
</evidence>
<feature type="transmembrane region" description="Helical" evidence="8">
    <location>
        <begin position="32"/>
        <end position="49"/>
    </location>
</feature>
<reference evidence="10" key="1">
    <citation type="submission" date="2025-08" db="UniProtKB">
        <authorList>
            <consortium name="RefSeq"/>
        </authorList>
    </citation>
    <scope>IDENTIFICATION</scope>
    <source>
        <tissue evidence="10">Sperm</tissue>
    </source>
</reference>
<name>A0AAJ7XES5_PETMA</name>
<evidence type="ECO:0000313" key="9">
    <source>
        <dbReference type="Proteomes" id="UP001318040"/>
    </source>
</evidence>
<feature type="transmembrane region" description="Helical" evidence="8">
    <location>
        <begin position="142"/>
        <end position="162"/>
    </location>
</feature>
<evidence type="ECO:0000256" key="4">
    <source>
        <dbReference type="ARBA" id="ARBA00022703"/>
    </source>
</evidence>
<evidence type="ECO:0000256" key="1">
    <source>
        <dbReference type="ARBA" id="ARBA00004141"/>
    </source>
</evidence>
<dbReference type="GO" id="GO:0031966">
    <property type="term" value="C:mitochondrial membrane"/>
    <property type="evidence" value="ECO:0007669"/>
    <property type="project" value="TreeGrafter"/>
</dbReference>
<dbReference type="RefSeq" id="XP_032831517.1">
    <property type="nucleotide sequence ID" value="XM_032975626.1"/>
</dbReference>
<accession>A0AAJ7XES5</accession>
<dbReference type="AlphaFoldDB" id="A0AAJ7XES5"/>
<keyword evidence="5 8" id="KW-1133">Transmembrane helix</keyword>